<name>A0A0C2J8I6_THEKT</name>
<protein>
    <submittedName>
        <fullName evidence="1">Uncharacterized protein</fullName>
    </submittedName>
</protein>
<gene>
    <name evidence="1" type="ORF">RF11_08482</name>
</gene>
<comment type="caution">
    <text evidence="1">The sequence shown here is derived from an EMBL/GenBank/DDBJ whole genome shotgun (WGS) entry which is preliminary data.</text>
</comment>
<reference evidence="1 2" key="1">
    <citation type="journal article" date="2014" name="Genome Biol. Evol.">
        <title>The genome of the myxosporean Thelohanellus kitauei shows adaptations to nutrient acquisition within its fish host.</title>
        <authorList>
            <person name="Yang Y."/>
            <person name="Xiong J."/>
            <person name="Zhou Z."/>
            <person name="Huo F."/>
            <person name="Miao W."/>
            <person name="Ran C."/>
            <person name="Liu Y."/>
            <person name="Zhang J."/>
            <person name="Feng J."/>
            <person name="Wang M."/>
            <person name="Wang M."/>
            <person name="Wang L."/>
            <person name="Yao B."/>
        </authorList>
    </citation>
    <scope>NUCLEOTIDE SEQUENCE [LARGE SCALE GENOMIC DNA]</scope>
    <source>
        <strain evidence="1">Wuqing</strain>
    </source>
</reference>
<dbReference type="Proteomes" id="UP000031668">
    <property type="component" value="Unassembled WGS sequence"/>
</dbReference>
<dbReference type="EMBL" id="JWZT01000542">
    <property type="protein sequence ID" value="KII74104.1"/>
    <property type="molecule type" value="Genomic_DNA"/>
</dbReference>
<organism evidence="1 2">
    <name type="scientific">Thelohanellus kitauei</name>
    <name type="common">Myxosporean</name>
    <dbReference type="NCBI Taxonomy" id="669202"/>
    <lineage>
        <taxon>Eukaryota</taxon>
        <taxon>Metazoa</taxon>
        <taxon>Cnidaria</taxon>
        <taxon>Myxozoa</taxon>
        <taxon>Myxosporea</taxon>
        <taxon>Bivalvulida</taxon>
        <taxon>Platysporina</taxon>
        <taxon>Myxobolidae</taxon>
        <taxon>Thelohanellus</taxon>
    </lineage>
</organism>
<dbReference type="InterPro" id="IPR043502">
    <property type="entry name" value="DNA/RNA_pol_sf"/>
</dbReference>
<evidence type="ECO:0000313" key="2">
    <source>
        <dbReference type="Proteomes" id="UP000031668"/>
    </source>
</evidence>
<keyword evidence="2" id="KW-1185">Reference proteome</keyword>
<evidence type="ECO:0000313" key="1">
    <source>
        <dbReference type="EMBL" id="KII74104.1"/>
    </source>
</evidence>
<accession>A0A0C2J8I6</accession>
<proteinExistence type="predicted"/>
<dbReference type="AlphaFoldDB" id="A0A0C2J8I6"/>
<dbReference type="SUPFAM" id="SSF56672">
    <property type="entry name" value="DNA/RNA polymerases"/>
    <property type="match status" value="1"/>
</dbReference>
<sequence>MEINPKFLCKNTDIERWQSNFDLVAANMTYTRYKLFRSDGLLELDEDGQNLFKRLKSHLKHIPSIGVSDILRKFKFYINASVVAFGPLMTQRLDGLGTPIMFDVYCYPVENSKISPLLLVFAFYFYDNSKHLKYINSMNVHMVDDPAQ</sequence>